<evidence type="ECO:0000256" key="2">
    <source>
        <dbReference type="ARBA" id="ARBA00022982"/>
    </source>
</evidence>
<feature type="transmembrane region" description="Helical" evidence="3">
    <location>
        <begin position="426"/>
        <end position="448"/>
    </location>
</feature>
<evidence type="ECO:0000313" key="6">
    <source>
        <dbReference type="Proteomes" id="UP000664277"/>
    </source>
</evidence>
<keyword evidence="3" id="KW-1133">Transmembrane helix</keyword>
<evidence type="ECO:0000256" key="1">
    <source>
        <dbReference type="ARBA" id="ARBA00022660"/>
    </source>
</evidence>
<feature type="transmembrane region" description="Helical" evidence="3">
    <location>
        <begin position="166"/>
        <end position="185"/>
    </location>
</feature>
<feature type="transmembrane region" description="Helical" evidence="3">
    <location>
        <begin position="346"/>
        <end position="364"/>
    </location>
</feature>
<dbReference type="Proteomes" id="UP000664277">
    <property type="component" value="Unassembled WGS sequence"/>
</dbReference>
<dbReference type="SUPFAM" id="SSF81442">
    <property type="entry name" value="Cytochrome c oxidase subunit I-like"/>
    <property type="match status" value="1"/>
</dbReference>
<feature type="transmembrane region" description="Helical" evidence="3">
    <location>
        <begin position="384"/>
        <end position="406"/>
    </location>
</feature>
<keyword evidence="1" id="KW-0813">Transport</keyword>
<feature type="transmembrane region" description="Helical" evidence="3">
    <location>
        <begin position="233"/>
        <end position="251"/>
    </location>
</feature>
<name>A0A8J7PIH4_9BACT</name>
<feature type="transmembrane region" description="Helical" evidence="3">
    <location>
        <begin position="68"/>
        <end position="93"/>
    </location>
</feature>
<dbReference type="GO" id="GO:0016020">
    <property type="term" value="C:membrane"/>
    <property type="evidence" value="ECO:0007669"/>
    <property type="project" value="InterPro"/>
</dbReference>
<dbReference type="GO" id="GO:0015990">
    <property type="term" value="P:electron transport coupled proton transport"/>
    <property type="evidence" value="ECO:0007669"/>
    <property type="project" value="TreeGrafter"/>
</dbReference>
<keyword evidence="2" id="KW-0249">Electron transport</keyword>
<evidence type="ECO:0000259" key="4">
    <source>
        <dbReference type="PROSITE" id="PS50855"/>
    </source>
</evidence>
<dbReference type="InterPro" id="IPR036927">
    <property type="entry name" value="Cyt_c_oxase-like_su1_sf"/>
</dbReference>
<evidence type="ECO:0000313" key="5">
    <source>
        <dbReference type="EMBL" id="MBN8660978.1"/>
    </source>
</evidence>
<dbReference type="GO" id="GO:0022904">
    <property type="term" value="P:respiratory electron transport chain"/>
    <property type="evidence" value="ECO:0007669"/>
    <property type="project" value="TreeGrafter"/>
</dbReference>
<keyword evidence="1" id="KW-0679">Respiratory chain</keyword>
<dbReference type="Pfam" id="PF00115">
    <property type="entry name" value="COX1"/>
    <property type="match status" value="1"/>
</dbReference>
<evidence type="ECO:0000256" key="3">
    <source>
        <dbReference type="SAM" id="Phobius"/>
    </source>
</evidence>
<proteinExistence type="predicted"/>
<dbReference type="Gene3D" id="1.20.210.10">
    <property type="entry name" value="Cytochrome c oxidase-like, subunit I domain"/>
    <property type="match status" value="1"/>
</dbReference>
<dbReference type="AlphaFoldDB" id="A0A8J7PIH4"/>
<dbReference type="PANTHER" id="PTHR10422:SF29">
    <property type="entry name" value="CYTOCHROME C OXIDASE SUBUNIT 1 HOMOLOG, BACTEROID"/>
    <property type="match status" value="1"/>
</dbReference>
<keyword evidence="3" id="KW-0812">Transmembrane</keyword>
<feature type="transmembrane region" description="Helical" evidence="3">
    <location>
        <begin position="205"/>
        <end position="226"/>
    </location>
</feature>
<feature type="transmembrane region" description="Helical" evidence="3">
    <location>
        <begin position="271"/>
        <end position="293"/>
    </location>
</feature>
<reference evidence="5" key="1">
    <citation type="submission" date="2021-02" db="EMBL/GenBank/DDBJ databases">
        <title>Genome-Resolved Metagenomics of a Microbial Community Performing Photosynthetic Biological Nutrient Removal.</title>
        <authorList>
            <person name="Mcdaniel E.A."/>
        </authorList>
    </citation>
    <scope>NUCLEOTIDE SEQUENCE</scope>
    <source>
        <strain evidence="5">UWPOB_OBS1</strain>
    </source>
</reference>
<organism evidence="5 6">
    <name type="scientific">Candidatus Obscuribacter phosphatis</name>
    <dbReference type="NCBI Taxonomy" id="1906157"/>
    <lineage>
        <taxon>Bacteria</taxon>
        <taxon>Bacillati</taxon>
        <taxon>Candidatus Melainabacteria</taxon>
        <taxon>Candidatus Obscuribacterales</taxon>
        <taxon>Candidatus Obscuribacteraceae</taxon>
        <taxon>Candidatus Obscuribacter</taxon>
    </lineage>
</organism>
<dbReference type="GO" id="GO:0020037">
    <property type="term" value="F:heme binding"/>
    <property type="evidence" value="ECO:0007669"/>
    <property type="project" value="InterPro"/>
</dbReference>
<dbReference type="InterPro" id="IPR000883">
    <property type="entry name" value="Cyt_C_Oxase_1"/>
</dbReference>
<sequence length="470" mass="53387">MSSLAQTSLLDRFFSPKEGSASRNFFLSALWWSLLGMGAGMLAASEFSMPDLIRNVPQLSMPHLRMWHVNAVAVGWLSMGYVGSMFHMIPTLCKNKLYSERLGNFTMWAWNLVMTGAFCTLLNGNTEGREYAELGAILDTLVVVGLVLTAFNLYMTIVNRKVKKLYVSLWYFLGSLFWFPLVWVIGQRTFVSLPGLNDAIIGWFYGHNILGMWFTTVGVGMMYYLIPRYTKAPLYSHGLSMLGFWGIALFYAPTGTHHITQSPVPEWLKAIAIISSIFLLVPVFTVLTNFFMSMKGKWGQVVTDMPLRFAVTSCMFYLVTCTQGPFQATRWVNWYLHFTQWVVGHAHLALLGTFSFILTSAFYYSMPRLTGKQWHSEGLIRAHYWLKFLGFLLMMTSLTTAGLIQSAGWAMGMPVDQWGLQIRPYWYLRTVSGIMIVLGQALFAYNVYKTLYTKPSLADRKAKAAREVKV</sequence>
<comment type="caution">
    <text evidence="5">The sequence shown here is derived from an EMBL/GenBank/DDBJ whole genome shotgun (WGS) entry which is preliminary data.</text>
</comment>
<feature type="transmembrane region" description="Helical" evidence="3">
    <location>
        <begin position="136"/>
        <end position="154"/>
    </location>
</feature>
<dbReference type="EMBL" id="JAFLCK010000015">
    <property type="protein sequence ID" value="MBN8660978.1"/>
    <property type="molecule type" value="Genomic_DNA"/>
</dbReference>
<dbReference type="PANTHER" id="PTHR10422">
    <property type="entry name" value="CYTOCHROME C OXIDASE SUBUNIT 1"/>
    <property type="match status" value="1"/>
</dbReference>
<dbReference type="GO" id="GO:0009060">
    <property type="term" value="P:aerobic respiration"/>
    <property type="evidence" value="ECO:0007669"/>
    <property type="project" value="InterPro"/>
</dbReference>
<accession>A0A8J7PIH4</accession>
<feature type="domain" description="Cytochrome oxidase subunit I profile" evidence="4">
    <location>
        <begin position="203"/>
        <end position="470"/>
    </location>
</feature>
<feature type="transmembrane region" description="Helical" evidence="3">
    <location>
        <begin position="305"/>
        <end position="326"/>
    </location>
</feature>
<keyword evidence="3" id="KW-0472">Membrane</keyword>
<feature type="transmembrane region" description="Helical" evidence="3">
    <location>
        <begin position="105"/>
        <end position="124"/>
    </location>
</feature>
<dbReference type="InterPro" id="IPR023616">
    <property type="entry name" value="Cyt_c_oxase-like_su1_dom"/>
</dbReference>
<gene>
    <name evidence="5" type="ORF">J0M35_11470</name>
</gene>
<dbReference type="PROSITE" id="PS50855">
    <property type="entry name" value="COX1"/>
    <property type="match status" value="1"/>
</dbReference>
<protein>
    <submittedName>
        <fullName evidence="5">Cbb3-type cytochrome c oxidase subunit I</fullName>
    </submittedName>
</protein>
<dbReference type="GO" id="GO:0004129">
    <property type="term" value="F:cytochrome-c oxidase activity"/>
    <property type="evidence" value="ECO:0007669"/>
    <property type="project" value="InterPro"/>
</dbReference>